<dbReference type="EMBL" id="BT083807">
    <property type="protein sequence ID" value="ACR34160.1"/>
    <property type="molecule type" value="mRNA"/>
</dbReference>
<sequence length="28" mass="3169">MGRAREREGARRGGEFCCGREKRSVSNL</sequence>
<protein>
    <submittedName>
        <fullName evidence="1">Uncharacterized protein</fullName>
    </submittedName>
</protein>
<name>C4IZ10_MAIZE</name>
<accession>C4IZ10</accession>
<dbReference type="AlphaFoldDB" id="C4IZ10"/>
<reference evidence="1" key="1">
    <citation type="journal article" date="2009" name="PLoS Genet.">
        <title>Sequencing, mapping, and analysis of 27,455 maize full-length cDNAs.</title>
        <authorList>
            <person name="Soderlund C."/>
            <person name="Descour A."/>
            <person name="Kudrna D."/>
            <person name="Bomhoff M."/>
            <person name="Boyd L."/>
            <person name="Currie J."/>
            <person name="Angelova A."/>
            <person name="Collura K."/>
            <person name="Wissotski M."/>
            <person name="Ashley E."/>
            <person name="Morrow D."/>
            <person name="Fernandes J."/>
            <person name="Walbot V."/>
            <person name="Yu Y."/>
        </authorList>
    </citation>
    <scope>NUCLEOTIDE SEQUENCE</scope>
    <source>
        <strain evidence="1">B73</strain>
    </source>
</reference>
<proteinExistence type="evidence at transcript level"/>
<evidence type="ECO:0000313" key="1">
    <source>
        <dbReference type="EMBL" id="ACR34160.1"/>
    </source>
</evidence>
<reference evidence="1" key="2">
    <citation type="submission" date="2012-06" db="EMBL/GenBank/DDBJ databases">
        <authorList>
            <person name="Yu Y."/>
            <person name="Currie J."/>
            <person name="Lomeli R."/>
            <person name="Angelova A."/>
            <person name="Collura K."/>
            <person name="Wissotski M."/>
            <person name="Campos D."/>
            <person name="Kudrna D."/>
            <person name="Golser W."/>
            <person name="Ashely E."/>
            <person name="Descour A."/>
            <person name="Fernandes J."/>
            <person name="Soderlund C."/>
            <person name="Walbot V."/>
        </authorList>
    </citation>
    <scope>NUCLEOTIDE SEQUENCE</scope>
    <source>
        <strain evidence="1">B73</strain>
    </source>
</reference>
<organism evidence="1">
    <name type="scientific">Zea mays</name>
    <name type="common">Maize</name>
    <dbReference type="NCBI Taxonomy" id="4577"/>
    <lineage>
        <taxon>Eukaryota</taxon>
        <taxon>Viridiplantae</taxon>
        <taxon>Streptophyta</taxon>
        <taxon>Embryophyta</taxon>
        <taxon>Tracheophyta</taxon>
        <taxon>Spermatophyta</taxon>
        <taxon>Magnoliopsida</taxon>
        <taxon>Liliopsida</taxon>
        <taxon>Poales</taxon>
        <taxon>Poaceae</taxon>
        <taxon>PACMAD clade</taxon>
        <taxon>Panicoideae</taxon>
        <taxon>Andropogonodae</taxon>
        <taxon>Andropogoneae</taxon>
        <taxon>Tripsacinae</taxon>
        <taxon>Zea</taxon>
    </lineage>
</organism>